<reference evidence="1 2" key="1">
    <citation type="submission" date="2024-02" db="EMBL/GenBank/DDBJ databases">
        <title>Janibacter sp. nov., isolated from gut of marine sandworm.</title>
        <authorList>
            <person name="Kim B."/>
            <person name="Jun M.O."/>
            <person name="Shin N.-R."/>
        </authorList>
    </citation>
    <scope>NUCLEOTIDE SEQUENCE [LARGE SCALE GENOMIC DNA]</scope>
    <source>
        <strain evidence="1 2">A1S7</strain>
    </source>
</reference>
<dbReference type="InterPro" id="IPR009045">
    <property type="entry name" value="Zn_M74/Hedgehog-like"/>
</dbReference>
<dbReference type="EMBL" id="CP144913">
    <property type="protein sequence ID" value="WXB75252.1"/>
    <property type="molecule type" value="Genomic_DNA"/>
</dbReference>
<proteinExistence type="predicted"/>
<name>A0ABZ2MDZ9_9MICO</name>
<dbReference type="SUPFAM" id="SSF55166">
    <property type="entry name" value="Hedgehog/DD-peptidase"/>
    <property type="match status" value="1"/>
</dbReference>
<keyword evidence="2" id="KW-1185">Reference proteome</keyword>
<organism evidence="1 2">
    <name type="scientific">Janibacter alittae</name>
    <dbReference type="NCBI Taxonomy" id="3115209"/>
    <lineage>
        <taxon>Bacteria</taxon>
        <taxon>Bacillati</taxon>
        <taxon>Actinomycetota</taxon>
        <taxon>Actinomycetes</taxon>
        <taxon>Micrococcales</taxon>
        <taxon>Intrasporangiaceae</taxon>
        <taxon>Janibacter</taxon>
    </lineage>
</organism>
<gene>
    <name evidence="1" type="ORF">V1351_09805</name>
</gene>
<dbReference type="RefSeq" id="WP_338747964.1">
    <property type="nucleotide sequence ID" value="NZ_CP144913.1"/>
</dbReference>
<accession>A0ABZ2MDZ9</accession>
<dbReference type="InterPro" id="IPR043769">
    <property type="entry name" value="DUF5715"/>
</dbReference>
<dbReference type="Pfam" id="PF18979">
    <property type="entry name" value="DUF5715"/>
    <property type="match status" value="1"/>
</dbReference>
<protein>
    <submittedName>
        <fullName evidence="1">DUF5715 family protein</fullName>
    </submittedName>
</protein>
<evidence type="ECO:0000313" key="2">
    <source>
        <dbReference type="Proteomes" id="UP001382727"/>
    </source>
</evidence>
<dbReference type="Proteomes" id="UP001382727">
    <property type="component" value="Chromosome"/>
</dbReference>
<evidence type="ECO:0000313" key="1">
    <source>
        <dbReference type="EMBL" id="WXB75252.1"/>
    </source>
</evidence>
<sequence length="298" mass="32658">MTQDGSIGGSVPQLAIDLTAYREAVDALVTDVGAGGLEVQRHRVTQLLDRSRVAPEIARALEFAPGGAGRAMDSMSREITDYQPNARSAADDLPSLVRILLLAQIDAIWWGHVPAYRTTETVDSTTELVDVRSGRNGRAPVRCRVQPRTRTHRLARAVERRIVPDRTPRTAGVVSPRTRPEVNTLLGEISADFHRIVPSGTPPLWVTSMTRSIEHQQHLRSLGYSAVLPSAHCTGHAVDLEMRWFERFGVGDVLAEVLWAHQDEGRVNVINEGQAWHVCISPDALAGLRTHGATGTED</sequence>